<feature type="region of interest" description="Disordered" evidence="1">
    <location>
        <begin position="616"/>
        <end position="639"/>
    </location>
</feature>
<keyword evidence="3" id="KW-1185">Reference proteome</keyword>
<accession>A0A8H7BJF6</accession>
<dbReference type="Pfam" id="PF10300">
    <property type="entry name" value="Iml2-TPR_39"/>
    <property type="match status" value="3"/>
</dbReference>
<dbReference type="PANTHER" id="PTHR31859">
    <property type="entry name" value="TETRATRICOPEPTIDE REPEAT PROTEIN 39 FAMILY MEMBER"/>
    <property type="match status" value="1"/>
</dbReference>
<evidence type="ECO:0000256" key="1">
    <source>
        <dbReference type="SAM" id="MobiDB-lite"/>
    </source>
</evidence>
<feature type="compositionally biased region" description="Low complexity" evidence="1">
    <location>
        <begin position="326"/>
        <end position="338"/>
    </location>
</feature>
<gene>
    <name evidence="2" type="primary">IML2</name>
    <name evidence="2" type="ORF">EC973_005658</name>
</gene>
<dbReference type="EMBL" id="JABAYA010000326">
    <property type="protein sequence ID" value="KAF7720974.1"/>
    <property type="molecule type" value="Genomic_DNA"/>
</dbReference>
<feature type="region of interest" description="Disordered" evidence="1">
    <location>
        <begin position="119"/>
        <end position="146"/>
    </location>
</feature>
<dbReference type="AlphaFoldDB" id="A0A8H7BJF6"/>
<organism evidence="2 3">
    <name type="scientific">Apophysomyces ossiformis</name>
    <dbReference type="NCBI Taxonomy" id="679940"/>
    <lineage>
        <taxon>Eukaryota</taxon>
        <taxon>Fungi</taxon>
        <taxon>Fungi incertae sedis</taxon>
        <taxon>Mucoromycota</taxon>
        <taxon>Mucoromycotina</taxon>
        <taxon>Mucoromycetes</taxon>
        <taxon>Mucorales</taxon>
        <taxon>Mucorineae</taxon>
        <taxon>Mucoraceae</taxon>
        <taxon>Apophysomyces</taxon>
    </lineage>
</organism>
<comment type="caution">
    <text evidence="2">The sequence shown here is derived from an EMBL/GenBank/DDBJ whole genome shotgun (WGS) entry which is preliminary data.</text>
</comment>
<sequence>MFRQQLSNITSTLKYASSNTPNLFSSTPDPPSSQLLEFWIAETQRGLDAFFDDQFDIAESIFMQHATNSPFHAVGYSLMAFVEAMLSFESDKIQNALDRIAMAENLSCQFAKRARRRGWKSKKSSSSSPSDDSSESDSITSRRRSDSFDLSNESVVSISFGEAEPSVNESSRPSSSVPIDHAPEMQYELLQTNCMLMSATIQFLRTSWFEYMKAAYKLRKAYKMYEQMFELVTGQRACEYAASLRKKKHPRRKKSFRRTAAGSTMLNEKLVGEPEIVSLSSIFASSSHAWSEKRFNIFHRKASVDALFASAASTTSLPSRIKRRSLNSNHNNTPSSPTEQLDTLAERKPSISNNAIDSGIYFGIGLFSLIFSLLPPKVNKILNTLGFHSSRPFALHLLQKSYSSQGLYSSLSALTLLAYYTNLSLFIHPKLLPNSLSLENARAMLDQMKQKYPCGKIWKLLEGKLCKMEGKTRKGVEILRDARRRENVRSKSTNDVRINGTTSGKKSGTMMNELAQLQALAVYEMGWGQIFLGDHFQASETFFRLESMNNWSRAFYHYIATCCMFADEEYDKAAVEFLQIPNILDRKRQMGGRLLPNEVFAEHRIKRWKNKARDLNKKTGTSRTGRDSRKQQQQQQQPSVLDGTMLKQVVTVNPLWELIYLWNGISQLTPSMLEDMKKQLECVITDKTQSPSEEALLYLLLGVATRELGDYTKAELYLRQTIHLEDRVSEDRWVIPYAMYEMAALRCFQQQQAKDARDWIQRSENYSVRHNHAVVEDNSSVPENGDSDWESRLHVRCQLLLEKLDDRNEIYPL</sequence>
<dbReference type="GO" id="GO:0005634">
    <property type="term" value="C:nucleus"/>
    <property type="evidence" value="ECO:0007669"/>
    <property type="project" value="TreeGrafter"/>
</dbReference>
<dbReference type="Gene3D" id="1.25.40.10">
    <property type="entry name" value="Tetratricopeptide repeat domain"/>
    <property type="match status" value="1"/>
</dbReference>
<dbReference type="InterPro" id="IPR011990">
    <property type="entry name" value="TPR-like_helical_dom_sf"/>
</dbReference>
<evidence type="ECO:0000313" key="3">
    <source>
        <dbReference type="Proteomes" id="UP000605846"/>
    </source>
</evidence>
<name>A0A8H7BJF6_9FUNG</name>
<protein>
    <submittedName>
        <fullName evidence="2">Mitochondrial outer membrane protein iml2</fullName>
    </submittedName>
</protein>
<dbReference type="Proteomes" id="UP000605846">
    <property type="component" value="Unassembled WGS sequence"/>
</dbReference>
<dbReference type="OrthoDB" id="2154985at2759"/>
<feature type="compositionally biased region" description="Low complexity" evidence="1">
    <location>
        <begin position="124"/>
        <end position="139"/>
    </location>
</feature>
<feature type="region of interest" description="Disordered" evidence="1">
    <location>
        <begin position="320"/>
        <end position="342"/>
    </location>
</feature>
<dbReference type="GO" id="GO:0005829">
    <property type="term" value="C:cytosol"/>
    <property type="evidence" value="ECO:0007669"/>
    <property type="project" value="TreeGrafter"/>
</dbReference>
<proteinExistence type="predicted"/>
<evidence type="ECO:0000313" key="2">
    <source>
        <dbReference type="EMBL" id="KAF7720974.1"/>
    </source>
</evidence>
<dbReference type="GO" id="GO:0005741">
    <property type="term" value="C:mitochondrial outer membrane"/>
    <property type="evidence" value="ECO:0007669"/>
    <property type="project" value="TreeGrafter"/>
</dbReference>
<dbReference type="InterPro" id="IPR019412">
    <property type="entry name" value="IML2/TPR_39"/>
</dbReference>
<reference evidence="2" key="1">
    <citation type="submission" date="2020-01" db="EMBL/GenBank/DDBJ databases">
        <title>Genome Sequencing of Three Apophysomyces-Like Fungal Strains Confirms a Novel Fungal Genus in the Mucoromycota with divergent Burkholderia-like Endosymbiotic Bacteria.</title>
        <authorList>
            <person name="Stajich J.E."/>
            <person name="Macias A.M."/>
            <person name="Carter-House D."/>
            <person name="Lovett B."/>
            <person name="Kasson L.R."/>
            <person name="Berry K."/>
            <person name="Grigoriev I."/>
            <person name="Chang Y."/>
            <person name="Spatafora J."/>
            <person name="Kasson M.T."/>
        </authorList>
    </citation>
    <scope>NUCLEOTIDE SEQUENCE</scope>
    <source>
        <strain evidence="2">NRRL A-21654</strain>
    </source>
</reference>
<dbReference type="PANTHER" id="PTHR31859:SF1">
    <property type="entry name" value="TETRATRICOPEPTIDE REPEAT PROTEIN 39C"/>
    <property type="match status" value="1"/>
</dbReference>